<accession>A0ABM6W892</accession>
<dbReference type="EMBL" id="CP029490">
    <property type="protein sequence ID" value="AWN21497.1"/>
    <property type="molecule type" value="Genomic_DNA"/>
</dbReference>
<sequence>MNTVAFEEFATVENDNLAAVAGGERTIFMECANGYSYRDENGHWGYQVTKSPLEAATNTIVNSWASGIASFAAY</sequence>
<dbReference type="NCBIfam" id="NF033837">
    <property type="entry name" value="GarQ_core"/>
    <property type="match status" value="1"/>
</dbReference>
<dbReference type="Proteomes" id="UP000245369">
    <property type="component" value="Chromosome"/>
</dbReference>
<gene>
    <name evidence="1" type="ORF">DK182_09240</name>
</gene>
<keyword evidence="2" id="KW-1185">Reference proteome</keyword>
<name>A0ABM6W892_9STRE</name>
<dbReference type="GeneID" id="93924687"/>
<proteinExistence type="predicted"/>
<organism evidence="1 2">
    <name type="scientific">Streptococcus sobrinus</name>
    <dbReference type="NCBI Taxonomy" id="1310"/>
    <lineage>
        <taxon>Bacteria</taxon>
        <taxon>Bacillati</taxon>
        <taxon>Bacillota</taxon>
        <taxon>Bacilli</taxon>
        <taxon>Lactobacillales</taxon>
        <taxon>Streptococcaceae</taxon>
        <taxon>Streptococcus</taxon>
    </lineage>
</organism>
<evidence type="ECO:0000313" key="2">
    <source>
        <dbReference type="Proteomes" id="UP000245369"/>
    </source>
</evidence>
<dbReference type="RefSeq" id="WP_002963417.1">
    <property type="nucleotide sequence ID" value="NZ_CP029490.1"/>
</dbReference>
<reference evidence="1 2" key="1">
    <citation type="submission" date="2018-05" db="EMBL/GenBank/DDBJ databases">
        <title>Complete genome sequences of Streptococcus sobrinus.</title>
        <authorList>
            <person name="Sales M."/>
            <person name="Jensen P.A."/>
        </authorList>
    </citation>
    <scope>NUCLEOTIDE SEQUENCE [LARGE SCALE GENOMIC DNA]</scope>
    <source>
        <strain evidence="1 2">SL1</strain>
    </source>
</reference>
<evidence type="ECO:0000313" key="1">
    <source>
        <dbReference type="EMBL" id="AWN21497.1"/>
    </source>
</evidence>
<protein>
    <submittedName>
        <fullName evidence="1">ComC/BlpC family peptide pheromone/bacteriocin</fullName>
    </submittedName>
</protein>